<reference evidence="1 2" key="1">
    <citation type="journal article" date="2017" name="Mol. Ecol.">
        <title>Comparative and population genomic landscape of Phellinus noxius: A hypervariable fungus causing root rot in trees.</title>
        <authorList>
            <person name="Chung C.L."/>
            <person name="Lee T.J."/>
            <person name="Akiba M."/>
            <person name="Lee H.H."/>
            <person name="Kuo T.H."/>
            <person name="Liu D."/>
            <person name="Ke H.M."/>
            <person name="Yokoi T."/>
            <person name="Roa M.B."/>
            <person name="Lu M.J."/>
            <person name="Chang Y.Y."/>
            <person name="Ann P.J."/>
            <person name="Tsai J.N."/>
            <person name="Chen C.Y."/>
            <person name="Tzean S.S."/>
            <person name="Ota Y."/>
            <person name="Hattori T."/>
            <person name="Sahashi N."/>
            <person name="Liou R.F."/>
            <person name="Kikuchi T."/>
            <person name="Tsai I.J."/>
        </authorList>
    </citation>
    <scope>NUCLEOTIDE SEQUENCE [LARGE SCALE GENOMIC DNA]</scope>
    <source>
        <strain evidence="1 2">FFPRI411160</strain>
    </source>
</reference>
<sequence length="76" mass="9178">MDMLDWARRHCRRDPHREQMWPPRLAPWAKSKPYYRRLHTASVKVFLQIKLAKLKLSCRKSIQIVSQITVRRHPCG</sequence>
<protein>
    <submittedName>
        <fullName evidence="1">Uncharacterized protein</fullName>
    </submittedName>
</protein>
<dbReference type="EMBL" id="NBII01000004">
    <property type="protein sequence ID" value="PAV19907.1"/>
    <property type="molecule type" value="Genomic_DNA"/>
</dbReference>
<evidence type="ECO:0000313" key="1">
    <source>
        <dbReference type="EMBL" id="PAV19907.1"/>
    </source>
</evidence>
<accession>A0A286UJY4</accession>
<organism evidence="1 2">
    <name type="scientific">Pyrrhoderma noxium</name>
    <dbReference type="NCBI Taxonomy" id="2282107"/>
    <lineage>
        <taxon>Eukaryota</taxon>
        <taxon>Fungi</taxon>
        <taxon>Dikarya</taxon>
        <taxon>Basidiomycota</taxon>
        <taxon>Agaricomycotina</taxon>
        <taxon>Agaricomycetes</taxon>
        <taxon>Hymenochaetales</taxon>
        <taxon>Hymenochaetaceae</taxon>
        <taxon>Pyrrhoderma</taxon>
    </lineage>
</organism>
<dbReference type="AlphaFoldDB" id="A0A286UJY4"/>
<evidence type="ECO:0000313" key="2">
    <source>
        <dbReference type="Proteomes" id="UP000217199"/>
    </source>
</evidence>
<gene>
    <name evidence="1" type="ORF">PNOK_0484100</name>
</gene>
<keyword evidence="2" id="KW-1185">Reference proteome</keyword>
<proteinExistence type="predicted"/>
<dbReference type="InParanoid" id="A0A286UJY4"/>
<dbReference type="Proteomes" id="UP000217199">
    <property type="component" value="Unassembled WGS sequence"/>
</dbReference>
<comment type="caution">
    <text evidence="1">The sequence shown here is derived from an EMBL/GenBank/DDBJ whole genome shotgun (WGS) entry which is preliminary data.</text>
</comment>
<name>A0A286UJY4_9AGAM</name>